<dbReference type="SUPFAM" id="SSF52374">
    <property type="entry name" value="Nucleotidylyl transferase"/>
    <property type="match status" value="1"/>
</dbReference>
<dbReference type="Gene3D" id="3.40.50.620">
    <property type="entry name" value="HUPs"/>
    <property type="match status" value="1"/>
</dbReference>
<organism evidence="2 3">
    <name type="scientific">Parvibium lacunae</name>
    <dbReference type="NCBI Taxonomy" id="1888893"/>
    <lineage>
        <taxon>Bacteria</taxon>
        <taxon>Pseudomonadati</taxon>
        <taxon>Pseudomonadota</taxon>
        <taxon>Betaproteobacteria</taxon>
        <taxon>Burkholderiales</taxon>
        <taxon>Alcaligenaceae</taxon>
        <taxon>Parvibium</taxon>
    </lineage>
</organism>
<dbReference type="PANTHER" id="PTHR37512:SF1">
    <property type="entry name" value="NADR_TTD14 AAA DOMAIN-CONTAINING PROTEIN"/>
    <property type="match status" value="1"/>
</dbReference>
<dbReference type="InterPro" id="IPR014729">
    <property type="entry name" value="Rossmann-like_a/b/a_fold"/>
</dbReference>
<dbReference type="SUPFAM" id="SSF52540">
    <property type="entry name" value="P-loop containing nucleoside triphosphate hydrolases"/>
    <property type="match status" value="1"/>
</dbReference>
<keyword evidence="3" id="KW-1185">Reference proteome</keyword>
<evidence type="ECO:0000313" key="2">
    <source>
        <dbReference type="EMBL" id="RCS59689.1"/>
    </source>
</evidence>
<dbReference type="OrthoDB" id="9151999at2"/>
<dbReference type="GO" id="GO:0003824">
    <property type="term" value="F:catalytic activity"/>
    <property type="evidence" value="ECO:0007669"/>
    <property type="project" value="InterPro"/>
</dbReference>
<reference evidence="2 3" key="1">
    <citation type="journal article" date="2018" name="Int. J. Syst. Evol. Microbiol.">
        <title>Parvibium lacunae gen. nov., sp. nov., a new member of the family Alcaligenaceae isolated from a freshwater pond.</title>
        <authorList>
            <person name="Chen W.M."/>
            <person name="Xie P.B."/>
            <person name="Hsu M.Y."/>
            <person name="Sheu S.Y."/>
        </authorList>
    </citation>
    <scope>NUCLEOTIDE SEQUENCE [LARGE SCALE GENOMIC DNA]</scope>
    <source>
        <strain evidence="2 3">KMB9</strain>
    </source>
</reference>
<dbReference type="InterPro" id="IPR027417">
    <property type="entry name" value="P-loop_NTPase"/>
</dbReference>
<dbReference type="Proteomes" id="UP000252357">
    <property type="component" value="Unassembled WGS sequence"/>
</dbReference>
<proteinExistence type="predicted"/>
<dbReference type="InterPro" id="IPR038727">
    <property type="entry name" value="NadR/Ttd14_AAA_dom"/>
</dbReference>
<dbReference type="InterPro" id="IPR004821">
    <property type="entry name" value="Cyt_trans-like"/>
</dbReference>
<name>A0A368L8X8_9BURK</name>
<evidence type="ECO:0000259" key="1">
    <source>
        <dbReference type="Pfam" id="PF13521"/>
    </source>
</evidence>
<evidence type="ECO:0000313" key="3">
    <source>
        <dbReference type="Proteomes" id="UP000252357"/>
    </source>
</evidence>
<accession>A0A368L8X8</accession>
<dbReference type="PANTHER" id="PTHR37512">
    <property type="entry name" value="TRIFUNCTIONAL NAD BIOSYNTHESIS/REGULATOR PROTEIN NADR"/>
    <property type="match status" value="1"/>
</dbReference>
<dbReference type="Gene3D" id="3.40.50.300">
    <property type="entry name" value="P-loop containing nucleotide triphosphate hydrolases"/>
    <property type="match status" value="1"/>
</dbReference>
<dbReference type="Pfam" id="PF13521">
    <property type="entry name" value="AAA_28"/>
    <property type="match status" value="1"/>
</dbReference>
<dbReference type="InterPro" id="IPR052735">
    <property type="entry name" value="NAD_biosynth-regulator"/>
</dbReference>
<sequence>MQYRCGLVVGKFCPLHFGHEYLINKAAHLCDKVIILSYTKPGFQGYETTKRQKWLNQRFPQHTHYVLCDESLKIISQQNQVSDLKTIPNDHASDFEQREFIAWFLMNIVKIKVDAVFTSEPYGDGFAAQLQQAQKSNVAHESVDLKRTKINISGTRIRSNPYLYRQFLSDEVYSSLIKKVVFLGAESSGKTTLAKHLADTYETEWAPEYGRQLWEENGGKLTQSDMLKIAQKQIEIENKKLLSSNQYLFCDTSPASTLFYCQHDFSLVSWELLQLAQEKRYDFVFLCEPDFGFKQDGTRRNETFQGVQHEWLKNYLKSQKIQFYISSGSLSSRLSKIKKIITQ</sequence>
<dbReference type="AlphaFoldDB" id="A0A368L8X8"/>
<gene>
    <name evidence="2" type="ORF">DU000_02990</name>
</gene>
<dbReference type="RefSeq" id="WP_114401836.1">
    <property type="nucleotide sequence ID" value="NZ_QPGB01000001.1"/>
</dbReference>
<comment type="caution">
    <text evidence="2">The sequence shown here is derived from an EMBL/GenBank/DDBJ whole genome shotgun (WGS) entry which is preliminary data.</text>
</comment>
<protein>
    <submittedName>
        <fullName evidence="2">ATPase</fullName>
    </submittedName>
</protein>
<dbReference type="NCBIfam" id="TIGR00125">
    <property type="entry name" value="cyt_tran_rel"/>
    <property type="match status" value="1"/>
</dbReference>
<dbReference type="EMBL" id="QPGB01000001">
    <property type="protein sequence ID" value="RCS59689.1"/>
    <property type="molecule type" value="Genomic_DNA"/>
</dbReference>
<feature type="domain" description="NadR/Ttd14 AAA" evidence="1">
    <location>
        <begin position="179"/>
        <end position="333"/>
    </location>
</feature>